<comment type="caution">
    <text evidence="4">The sequence shown here is derived from an EMBL/GenBank/DDBJ whole genome shotgun (WGS) entry which is preliminary data.</text>
</comment>
<dbReference type="GO" id="GO:0000724">
    <property type="term" value="P:double-strand break repair via homologous recombination"/>
    <property type="evidence" value="ECO:0007669"/>
    <property type="project" value="TreeGrafter"/>
</dbReference>
<name>A0AAW2ZL94_9EUKA</name>
<dbReference type="GO" id="GO:0000712">
    <property type="term" value="P:resolution of meiotic recombination intermediates"/>
    <property type="evidence" value="ECO:0007669"/>
    <property type="project" value="TreeGrafter"/>
</dbReference>
<dbReference type="GO" id="GO:0031422">
    <property type="term" value="C:RecQ family helicase-topoisomerase III complex"/>
    <property type="evidence" value="ECO:0007669"/>
    <property type="project" value="TreeGrafter"/>
</dbReference>
<dbReference type="SMART" id="SM01161">
    <property type="entry name" value="DUF1767"/>
    <property type="match status" value="1"/>
</dbReference>
<dbReference type="GO" id="GO:0016604">
    <property type="term" value="C:nuclear body"/>
    <property type="evidence" value="ECO:0007669"/>
    <property type="project" value="TreeGrafter"/>
</dbReference>
<protein>
    <recommendedName>
        <fullName evidence="2">RecQ-mediated genome instability protein 1</fullName>
    </recommendedName>
</protein>
<evidence type="ECO:0000313" key="4">
    <source>
        <dbReference type="EMBL" id="KAL0489464.1"/>
    </source>
</evidence>
<evidence type="ECO:0000256" key="1">
    <source>
        <dbReference type="ARBA" id="ARBA00006395"/>
    </source>
</evidence>
<proteinExistence type="inferred from homology"/>
<reference evidence="4 5" key="1">
    <citation type="submission" date="2024-03" db="EMBL/GenBank/DDBJ databases">
        <title>The Acrasis kona genome and developmental transcriptomes reveal deep origins of eukaryotic multicellular pathways.</title>
        <authorList>
            <person name="Sheikh S."/>
            <person name="Fu C.-J."/>
            <person name="Brown M.W."/>
            <person name="Baldauf S.L."/>
        </authorList>
    </citation>
    <scope>NUCLEOTIDE SEQUENCE [LARGE SCALE GENOMIC DNA]</scope>
    <source>
        <strain evidence="4 5">ATCC MYA-3509</strain>
    </source>
</reference>
<evidence type="ECO:0000313" key="5">
    <source>
        <dbReference type="Proteomes" id="UP001431209"/>
    </source>
</evidence>
<dbReference type="PANTHER" id="PTHR14790">
    <property type="entry name" value="RECQ-MEDIATED GENOME INSTABILITY PROTEIN 1 RMI1"/>
    <property type="match status" value="1"/>
</dbReference>
<gene>
    <name evidence="4" type="ORF">AKO1_009194</name>
</gene>
<dbReference type="Pfam" id="PF08585">
    <property type="entry name" value="RMI1_N_C"/>
    <property type="match status" value="1"/>
</dbReference>
<keyword evidence="5" id="KW-1185">Reference proteome</keyword>
<evidence type="ECO:0000256" key="2">
    <source>
        <dbReference type="ARBA" id="ARBA00018987"/>
    </source>
</evidence>
<dbReference type="InterPro" id="IPR013894">
    <property type="entry name" value="RMI1_OB"/>
</dbReference>
<dbReference type="EMBL" id="JAOPGA020001558">
    <property type="protein sequence ID" value="KAL0489464.1"/>
    <property type="molecule type" value="Genomic_DNA"/>
</dbReference>
<dbReference type="AlphaFoldDB" id="A0AAW2ZL94"/>
<sequence>MSLASKIDKYLLSIGIYISIEFTKQCLEYMEQELQGDFKKKSEKQIQEMLYNIFLNENLSEMGRDEEINKHPLANLDKIHNKRIAGPVVLQVNSLLDISIPMEEQLDLDNTDLLNDEDEEAEVDDQFHENMKKYDPNANKKKGFGQTAQRMIKLNCTDGINQVVEAIEYRPIHSLQLSLTPGTKVVVRNVLVRRGLLLLEPGGFNILGGEVRELINEANRNKLKLIAQLTGKPLQIKDEAKNEQEEVEPIGQNFILDDIEEFDTKDIPSDILDIEQLDDVVVEEPRKRLRLIKKKS</sequence>
<accession>A0AAW2ZL94</accession>
<organism evidence="4 5">
    <name type="scientific">Acrasis kona</name>
    <dbReference type="NCBI Taxonomy" id="1008807"/>
    <lineage>
        <taxon>Eukaryota</taxon>
        <taxon>Discoba</taxon>
        <taxon>Heterolobosea</taxon>
        <taxon>Tetramitia</taxon>
        <taxon>Eutetramitia</taxon>
        <taxon>Acrasidae</taxon>
        <taxon>Acrasis</taxon>
    </lineage>
</organism>
<dbReference type="Gene3D" id="2.40.50.770">
    <property type="entry name" value="RecQ-mediated genome instability protein Rmi1, C-terminal domain"/>
    <property type="match status" value="1"/>
</dbReference>
<feature type="domain" description="RecQ mediated genome instability protein 1 OB-fold" evidence="3">
    <location>
        <begin position="77"/>
        <end position="219"/>
    </location>
</feature>
<comment type="similarity">
    <text evidence="1">Belongs to the RMI1 family.</text>
</comment>
<dbReference type="PANTHER" id="PTHR14790:SF15">
    <property type="entry name" value="RECQ-MEDIATED GENOME INSTABILITY PROTEIN 1"/>
    <property type="match status" value="1"/>
</dbReference>
<evidence type="ECO:0000259" key="3">
    <source>
        <dbReference type="Pfam" id="PF08585"/>
    </source>
</evidence>
<dbReference type="Proteomes" id="UP001431209">
    <property type="component" value="Unassembled WGS sequence"/>
</dbReference>
<dbReference type="InterPro" id="IPR042470">
    <property type="entry name" value="RMI1_N_C_sf"/>
</dbReference>